<dbReference type="InterPro" id="IPR017972">
    <property type="entry name" value="Cyt_P450_CS"/>
</dbReference>
<sequence>MHPSSTLLDPDYRVPVPDVGDRGMAWLRSHVARFSEGPDHVRRRELVVGLLSDLDADPRPGEDPTACLLRTLGRPASFAADVASIALAYHPHLPTTPEADAAVERFVDEYGERSETVAAVICVLVQAHAGTHALIGALRDGDDRAPVPATRRIAPGGEVVEVDLADAHFGRGAHACPGEALGRRLAEAALT</sequence>
<accession>A0AA46TM48</accession>
<dbReference type="GO" id="GO:0005506">
    <property type="term" value="F:iron ion binding"/>
    <property type="evidence" value="ECO:0007669"/>
    <property type="project" value="InterPro"/>
</dbReference>
<dbReference type="PROSITE" id="PS00086">
    <property type="entry name" value="CYTOCHROME_P450"/>
    <property type="match status" value="1"/>
</dbReference>
<keyword evidence="2" id="KW-1185">Reference proteome</keyword>
<gene>
    <name evidence="1" type="ORF">L0C25_10345</name>
</gene>
<reference evidence="1" key="1">
    <citation type="submission" date="2022-01" db="EMBL/GenBank/DDBJ databases">
        <title>Nocardioidaceae gen. sp. A5X3R13.</title>
        <authorList>
            <person name="Lopez Marin M.A."/>
            <person name="Uhlik O."/>
        </authorList>
    </citation>
    <scope>NUCLEOTIDE SEQUENCE</scope>
    <source>
        <strain evidence="1">A5X3R13</strain>
    </source>
</reference>
<dbReference type="GO" id="GO:0016705">
    <property type="term" value="F:oxidoreductase activity, acting on paired donors, with incorporation or reduction of molecular oxygen"/>
    <property type="evidence" value="ECO:0007669"/>
    <property type="project" value="InterPro"/>
</dbReference>
<dbReference type="EMBL" id="CP094970">
    <property type="protein sequence ID" value="UYM07442.1"/>
    <property type="molecule type" value="Genomic_DNA"/>
</dbReference>
<protein>
    <recommendedName>
        <fullName evidence="3">Cytochrome P450</fullName>
    </recommendedName>
</protein>
<dbReference type="AlphaFoldDB" id="A0AA46TM48"/>
<organism evidence="1 2">
    <name type="scientific">Solicola gregarius</name>
    <dbReference type="NCBI Taxonomy" id="2908642"/>
    <lineage>
        <taxon>Bacteria</taxon>
        <taxon>Bacillati</taxon>
        <taxon>Actinomycetota</taxon>
        <taxon>Actinomycetes</taxon>
        <taxon>Propionibacteriales</taxon>
        <taxon>Nocardioidaceae</taxon>
        <taxon>Solicola</taxon>
    </lineage>
</organism>
<dbReference type="Proteomes" id="UP001164390">
    <property type="component" value="Chromosome"/>
</dbReference>
<dbReference type="RefSeq" id="WP_271636417.1">
    <property type="nucleotide sequence ID" value="NZ_CP094970.1"/>
</dbReference>
<evidence type="ECO:0000313" key="2">
    <source>
        <dbReference type="Proteomes" id="UP001164390"/>
    </source>
</evidence>
<evidence type="ECO:0008006" key="3">
    <source>
        <dbReference type="Google" id="ProtNLM"/>
    </source>
</evidence>
<proteinExistence type="predicted"/>
<dbReference type="KEGG" id="sgrg:L0C25_10345"/>
<name>A0AA46TM48_9ACTN</name>
<evidence type="ECO:0000313" key="1">
    <source>
        <dbReference type="EMBL" id="UYM07442.1"/>
    </source>
</evidence>